<sequence>MPNRRTVLTMFGAAAGALMLPAVAASDVSLKDLAARKGMRFGCAVGGRGGAGAGVRFADTAYGQLLERECGMVVSENATKWPALQPQPGPHRFAAADEMVAWARERRMLVRGHNLLWQSRRWLPDWVNQYDFGPEPARVAERLMTEHIKAVCTHFGRDMFSYDVVNEAVDPKTGELIVNVLNQKMGALEQIDMAFVLARQFAPGAQLVYNDYMGPGPGSAKHRAGVLALLGALRARGTPIDALGLQSHVGNTLPAAATAAGSEWRKFLDEVSGMGYDLLITEFDVNDRQLPADLAARDAGVAAIARDYLDLTLSYPRCRDFLLWGMADNVSWLQHWEEARRADGLPQRSTPYDSELQAKPLRETIAYALKIMPPRLNAVQGQIYRPEANQLSR</sequence>
<evidence type="ECO:0000256" key="2">
    <source>
        <dbReference type="ARBA" id="ARBA00007495"/>
    </source>
</evidence>
<dbReference type="Pfam" id="PF00331">
    <property type="entry name" value="Glyco_hydro_10"/>
    <property type="match status" value="1"/>
</dbReference>
<reference evidence="13" key="1">
    <citation type="journal article" date="2016" name="Front. Microbiol.">
        <title>Molecular Keys to the Janthinobacterium and Duganella spp. Interaction with the Plant Pathogen Fusarium graminearum.</title>
        <authorList>
            <person name="Haack F.S."/>
            <person name="Poehlein A."/>
            <person name="Kroger C."/>
            <person name="Voigt C.A."/>
            <person name="Piepenbring M."/>
            <person name="Bode H.B."/>
            <person name="Daniel R."/>
            <person name="Schafer W."/>
            <person name="Streit W.R."/>
        </authorList>
    </citation>
    <scope>NUCLEOTIDE SEQUENCE [LARGE SCALE GENOMIC DNA]</scope>
    <source>
        <strain evidence="13">T54</strain>
    </source>
</reference>
<dbReference type="InterPro" id="IPR044846">
    <property type="entry name" value="GH10"/>
</dbReference>
<name>A0A1E7X015_9BURK</name>
<evidence type="ECO:0000313" key="12">
    <source>
        <dbReference type="EMBL" id="OFA05417.1"/>
    </source>
</evidence>
<dbReference type="SMART" id="SM00633">
    <property type="entry name" value="Glyco_10"/>
    <property type="match status" value="1"/>
</dbReference>
<keyword evidence="4 10" id="KW-0732">Signal</keyword>
<evidence type="ECO:0000256" key="3">
    <source>
        <dbReference type="ARBA" id="ARBA00022651"/>
    </source>
</evidence>
<dbReference type="PANTHER" id="PTHR31490:SF88">
    <property type="entry name" value="BETA-XYLANASE"/>
    <property type="match status" value="1"/>
</dbReference>
<dbReference type="PROSITE" id="PS51318">
    <property type="entry name" value="TAT"/>
    <property type="match status" value="1"/>
</dbReference>
<dbReference type="PRINTS" id="PR00134">
    <property type="entry name" value="GLHYDRLASE10"/>
</dbReference>
<evidence type="ECO:0000256" key="6">
    <source>
        <dbReference type="ARBA" id="ARBA00023277"/>
    </source>
</evidence>
<accession>A0A1E7X015</accession>
<evidence type="ECO:0000313" key="13">
    <source>
        <dbReference type="Proteomes" id="UP000175989"/>
    </source>
</evidence>
<dbReference type="EMBL" id="LROM01000066">
    <property type="protein sequence ID" value="OFA05417.1"/>
    <property type="molecule type" value="Genomic_DNA"/>
</dbReference>
<keyword evidence="3 12" id="KW-0858">Xylan degradation</keyword>
<protein>
    <recommendedName>
        <fullName evidence="9">Beta-xylanase</fullName>
        <ecNumber evidence="9">3.2.1.8</ecNumber>
    </recommendedName>
</protein>
<keyword evidence="13" id="KW-1185">Reference proteome</keyword>
<dbReference type="PROSITE" id="PS51760">
    <property type="entry name" value="GH10_2"/>
    <property type="match status" value="1"/>
</dbReference>
<feature type="domain" description="GH10" evidence="11">
    <location>
        <begin position="24"/>
        <end position="368"/>
    </location>
</feature>
<dbReference type="GO" id="GO:0031176">
    <property type="term" value="F:endo-1,4-beta-xylanase activity"/>
    <property type="evidence" value="ECO:0007669"/>
    <property type="project" value="UniProtKB-EC"/>
</dbReference>
<proteinExistence type="inferred from homology"/>
<evidence type="ECO:0000256" key="9">
    <source>
        <dbReference type="RuleBase" id="RU361174"/>
    </source>
</evidence>
<evidence type="ECO:0000256" key="10">
    <source>
        <dbReference type="SAM" id="SignalP"/>
    </source>
</evidence>
<comment type="catalytic activity">
    <reaction evidence="1 9">
        <text>Endohydrolysis of (1-&gt;4)-beta-D-xylosidic linkages in xylans.</text>
        <dbReference type="EC" id="3.2.1.8"/>
    </reaction>
</comment>
<dbReference type="PATRIC" id="fig|762836.4.peg.1599"/>
<keyword evidence="8 9" id="KW-0624">Polysaccharide degradation</keyword>
<evidence type="ECO:0000256" key="7">
    <source>
        <dbReference type="ARBA" id="ARBA00023295"/>
    </source>
</evidence>
<evidence type="ECO:0000259" key="11">
    <source>
        <dbReference type="PROSITE" id="PS51760"/>
    </source>
</evidence>
<evidence type="ECO:0000256" key="5">
    <source>
        <dbReference type="ARBA" id="ARBA00022801"/>
    </source>
</evidence>
<evidence type="ECO:0000256" key="4">
    <source>
        <dbReference type="ARBA" id="ARBA00022729"/>
    </source>
</evidence>
<dbReference type="SUPFAM" id="SSF51445">
    <property type="entry name" value="(Trans)glycosidases"/>
    <property type="match status" value="1"/>
</dbReference>
<keyword evidence="5 9" id="KW-0378">Hydrolase</keyword>
<evidence type="ECO:0000256" key="1">
    <source>
        <dbReference type="ARBA" id="ARBA00000681"/>
    </source>
</evidence>
<dbReference type="RefSeq" id="WP_070247245.1">
    <property type="nucleotide sequence ID" value="NZ_LROM01000066.1"/>
</dbReference>
<gene>
    <name evidence="12" type="primary">cex</name>
    <name evidence="12" type="ORF">DUPY_15310</name>
</gene>
<dbReference type="InterPro" id="IPR006311">
    <property type="entry name" value="TAT_signal"/>
</dbReference>
<dbReference type="Proteomes" id="UP000175989">
    <property type="component" value="Unassembled WGS sequence"/>
</dbReference>
<organism evidence="12 13">
    <name type="scientific">Duganella phyllosphaerae</name>
    <dbReference type="NCBI Taxonomy" id="762836"/>
    <lineage>
        <taxon>Bacteria</taxon>
        <taxon>Pseudomonadati</taxon>
        <taxon>Pseudomonadota</taxon>
        <taxon>Betaproteobacteria</taxon>
        <taxon>Burkholderiales</taxon>
        <taxon>Oxalobacteraceae</taxon>
        <taxon>Telluria group</taxon>
        <taxon>Duganella</taxon>
    </lineage>
</organism>
<comment type="similarity">
    <text evidence="2 9">Belongs to the glycosyl hydrolase 10 (cellulase F) family.</text>
</comment>
<dbReference type="PANTHER" id="PTHR31490">
    <property type="entry name" value="GLYCOSYL HYDROLASE"/>
    <property type="match status" value="1"/>
</dbReference>
<keyword evidence="6 9" id="KW-0119">Carbohydrate metabolism</keyword>
<dbReference type="InterPro" id="IPR001000">
    <property type="entry name" value="GH10_dom"/>
</dbReference>
<dbReference type="GO" id="GO:0045493">
    <property type="term" value="P:xylan catabolic process"/>
    <property type="evidence" value="ECO:0007669"/>
    <property type="project" value="UniProtKB-KW"/>
</dbReference>
<dbReference type="InterPro" id="IPR017853">
    <property type="entry name" value="GH"/>
</dbReference>
<feature type="signal peptide" evidence="10">
    <location>
        <begin position="1"/>
        <end position="24"/>
    </location>
</feature>
<comment type="caution">
    <text evidence="12">The sequence shown here is derived from an EMBL/GenBank/DDBJ whole genome shotgun (WGS) entry which is preliminary data.</text>
</comment>
<feature type="chain" id="PRO_5009208064" description="Beta-xylanase" evidence="10">
    <location>
        <begin position="25"/>
        <end position="393"/>
    </location>
</feature>
<dbReference type="EC" id="3.2.1.8" evidence="9"/>
<dbReference type="AlphaFoldDB" id="A0A1E7X015"/>
<dbReference type="Gene3D" id="3.20.20.80">
    <property type="entry name" value="Glycosidases"/>
    <property type="match status" value="1"/>
</dbReference>
<evidence type="ECO:0000256" key="8">
    <source>
        <dbReference type="ARBA" id="ARBA00023326"/>
    </source>
</evidence>
<keyword evidence="7 9" id="KW-0326">Glycosidase</keyword>